<dbReference type="Proteomes" id="UP000043763">
    <property type="component" value="Unassembled WGS sequence"/>
</dbReference>
<dbReference type="InterPro" id="IPR037171">
    <property type="entry name" value="NagB/RpiA_transferase-like"/>
</dbReference>
<dbReference type="PANTHER" id="PTHR34294:SF1">
    <property type="entry name" value="TRANSCRIPTIONAL REGULATOR LSRR"/>
    <property type="match status" value="1"/>
</dbReference>
<protein>
    <recommendedName>
        <fullName evidence="5">Sugar-binding domain-containing protein</fullName>
    </recommendedName>
</protein>
<dbReference type="Gene3D" id="3.40.50.1360">
    <property type="match status" value="1"/>
</dbReference>
<dbReference type="PANTHER" id="PTHR34294">
    <property type="entry name" value="TRANSCRIPTIONAL REGULATOR-RELATED"/>
    <property type="match status" value="1"/>
</dbReference>
<dbReference type="AlphaFoldDB" id="A0A0G4KAB0"/>
<evidence type="ECO:0000256" key="3">
    <source>
        <dbReference type="ARBA" id="ARBA00023125"/>
    </source>
</evidence>
<keyword evidence="7" id="KW-1185">Reference proteome</keyword>
<evidence type="ECO:0000313" key="7">
    <source>
        <dbReference type="Proteomes" id="UP000043763"/>
    </source>
</evidence>
<proteinExistence type="inferred from homology"/>
<name>A0A0G4KAB0_9SPIR</name>
<dbReference type="GO" id="GO:0003677">
    <property type="term" value="F:DNA binding"/>
    <property type="evidence" value="ECO:0007669"/>
    <property type="project" value="UniProtKB-KW"/>
</dbReference>
<gene>
    <name evidence="6" type="ORF">BRSU_2681</name>
</gene>
<dbReference type="InterPro" id="IPR051054">
    <property type="entry name" value="SorC_transcr_regulators"/>
</dbReference>
<dbReference type="GO" id="GO:0030246">
    <property type="term" value="F:carbohydrate binding"/>
    <property type="evidence" value="ECO:0007669"/>
    <property type="project" value="InterPro"/>
</dbReference>
<keyword evidence="2" id="KW-0805">Transcription regulation</keyword>
<dbReference type="InterPro" id="IPR007324">
    <property type="entry name" value="Sugar-bd_dom_put"/>
</dbReference>
<keyword evidence="4" id="KW-0804">Transcription</keyword>
<reference evidence="7" key="1">
    <citation type="submission" date="2015-04" db="EMBL/GenBank/DDBJ databases">
        <authorList>
            <person name="Mushtaq Mamoona"/>
        </authorList>
    </citation>
    <scope>NUCLEOTIDE SEQUENCE [LARGE SCALE GENOMIC DNA]</scope>
    <source>
        <strain evidence="7">AN4859/03</strain>
    </source>
</reference>
<comment type="similarity">
    <text evidence="1">Belongs to the SorC transcriptional regulatory family.</text>
</comment>
<evidence type="ECO:0000259" key="5">
    <source>
        <dbReference type="Pfam" id="PF04198"/>
    </source>
</evidence>
<organism evidence="6 7">
    <name type="scientific">Brachyspira suanatina</name>
    <dbReference type="NCBI Taxonomy" id="381802"/>
    <lineage>
        <taxon>Bacteria</taxon>
        <taxon>Pseudomonadati</taxon>
        <taxon>Spirochaetota</taxon>
        <taxon>Spirochaetia</taxon>
        <taxon>Brachyspirales</taxon>
        <taxon>Brachyspiraceae</taxon>
        <taxon>Brachyspira</taxon>
    </lineage>
</organism>
<sequence>MKDEKLIRLIEVGELYYIKRYSQVQISEMFGYSRSKVSRMLKKCLDCGIVEININYPLDRVSFLEERIKTHFSLKDVLVLKDYYSQEYLLQKRYSKMASNYLIKLIKNGMKIGMGSGKTLYRIIDKMRYVKKKSVNIVQLKGMAHQEKNYKYDSPILIRYLSKKLNANYNLLYSPLYIRNEMARKYICEDKLIEKTLKEAKNVDIVLTGISAIKYNNPNLSSWSGYLEKNEIELMKSNNLSACMLAHFIKEDGTLMNPDLEESIIGISIEDLKNIDNVVLCAISKNKAKSVLSALKTNAINTLITNEELAKELISYL</sequence>
<dbReference type="Pfam" id="PF04198">
    <property type="entry name" value="Sugar-bind"/>
    <property type="match status" value="1"/>
</dbReference>
<dbReference type="SUPFAM" id="SSF100950">
    <property type="entry name" value="NagB/RpiA/CoA transferase-like"/>
    <property type="match status" value="1"/>
</dbReference>
<evidence type="ECO:0000313" key="6">
    <source>
        <dbReference type="EMBL" id="CRF35477.1"/>
    </source>
</evidence>
<dbReference type="InterPro" id="IPR036388">
    <property type="entry name" value="WH-like_DNA-bd_sf"/>
</dbReference>
<keyword evidence="3" id="KW-0238">DNA-binding</keyword>
<dbReference type="RefSeq" id="WP_048596050.1">
    <property type="nucleotide sequence ID" value="NZ_CVLB01000003.1"/>
</dbReference>
<evidence type="ECO:0000256" key="1">
    <source>
        <dbReference type="ARBA" id="ARBA00010466"/>
    </source>
</evidence>
<feature type="domain" description="Sugar-binding" evidence="5">
    <location>
        <begin position="62"/>
        <end position="314"/>
    </location>
</feature>
<evidence type="ECO:0000256" key="4">
    <source>
        <dbReference type="ARBA" id="ARBA00023163"/>
    </source>
</evidence>
<accession>A0A0G4KAB0</accession>
<dbReference type="OrthoDB" id="356229at2"/>
<dbReference type="EMBL" id="CVLB01000003">
    <property type="protein sequence ID" value="CRF35477.1"/>
    <property type="molecule type" value="Genomic_DNA"/>
</dbReference>
<dbReference type="Gene3D" id="1.10.10.10">
    <property type="entry name" value="Winged helix-like DNA-binding domain superfamily/Winged helix DNA-binding domain"/>
    <property type="match status" value="1"/>
</dbReference>
<evidence type="ECO:0000256" key="2">
    <source>
        <dbReference type="ARBA" id="ARBA00023015"/>
    </source>
</evidence>